<comment type="caution">
    <text evidence="1">The sequence shown here is derived from an EMBL/GenBank/DDBJ whole genome shotgun (WGS) entry which is preliminary data.</text>
</comment>
<evidence type="ECO:0000313" key="1">
    <source>
        <dbReference type="EMBL" id="KAH1057293.1"/>
    </source>
</evidence>
<keyword evidence="2" id="KW-1185">Reference proteome</keyword>
<dbReference type="EMBL" id="JAIQCV010000010">
    <property type="protein sequence ID" value="KAH1057293.1"/>
    <property type="molecule type" value="Genomic_DNA"/>
</dbReference>
<organism evidence="1 2">
    <name type="scientific">Gossypium stocksii</name>
    <dbReference type="NCBI Taxonomy" id="47602"/>
    <lineage>
        <taxon>Eukaryota</taxon>
        <taxon>Viridiplantae</taxon>
        <taxon>Streptophyta</taxon>
        <taxon>Embryophyta</taxon>
        <taxon>Tracheophyta</taxon>
        <taxon>Spermatophyta</taxon>
        <taxon>Magnoliopsida</taxon>
        <taxon>eudicotyledons</taxon>
        <taxon>Gunneridae</taxon>
        <taxon>Pentapetalae</taxon>
        <taxon>rosids</taxon>
        <taxon>malvids</taxon>
        <taxon>Malvales</taxon>
        <taxon>Malvaceae</taxon>
        <taxon>Malvoideae</taxon>
        <taxon>Gossypium</taxon>
    </lineage>
</organism>
<gene>
    <name evidence="1" type="ORF">J1N35_035358</name>
</gene>
<reference evidence="1 2" key="1">
    <citation type="journal article" date="2021" name="Plant Biotechnol. J.">
        <title>Multi-omics assisted identification of the key and species-specific regulatory components of drought-tolerant mechanisms in Gossypium stocksii.</title>
        <authorList>
            <person name="Yu D."/>
            <person name="Ke L."/>
            <person name="Zhang D."/>
            <person name="Wu Y."/>
            <person name="Sun Y."/>
            <person name="Mei J."/>
            <person name="Sun J."/>
            <person name="Sun Y."/>
        </authorList>
    </citation>
    <scope>NUCLEOTIDE SEQUENCE [LARGE SCALE GENOMIC DNA]</scope>
    <source>
        <strain evidence="2">cv. E1</strain>
        <tissue evidence="1">Leaf</tissue>
    </source>
</reference>
<accession>A0A9D3ZR09</accession>
<sequence length="74" mass="8306">MCDRATKLLRQLRGSERNLLKENLALRKNAMDLITFNGNHNGGNSVVGIEVEGGGREEPFAYYSVTWVLKKIVL</sequence>
<proteinExistence type="predicted"/>
<name>A0A9D3ZR09_9ROSI</name>
<protein>
    <submittedName>
        <fullName evidence="1">Uncharacterized protein</fullName>
    </submittedName>
</protein>
<evidence type="ECO:0000313" key="2">
    <source>
        <dbReference type="Proteomes" id="UP000828251"/>
    </source>
</evidence>
<dbReference type="Proteomes" id="UP000828251">
    <property type="component" value="Unassembled WGS sequence"/>
</dbReference>
<dbReference type="AlphaFoldDB" id="A0A9D3ZR09"/>